<evidence type="ECO:0000256" key="1">
    <source>
        <dbReference type="ARBA" id="ARBA00022491"/>
    </source>
</evidence>
<dbReference type="GO" id="GO:0003700">
    <property type="term" value="F:DNA-binding transcription factor activity"/>
    <property type="evidence" value="ECO:0007669"/>
    <property type="project" value="InterPro"/>
</dbReference>
<evidence type="ECO:0000256" key="5">
    <source>
        <dbReference type="SAM" id="Phobius"/>
    </source>
</evidence>
<dbReference type="EMBL" id="DVFO01000097">
    <property type="protein sequence ID" value="HIQ61719.1"/>
    <property type="molecule type" value="Genomic_DNA"/>
</dbReference>
<name>A0A9D0YU18_9FIRM</name>
<dbReference type="PRINTS" id="PR00040">
    <property type="entry name" value="HTHMERR"/>
</dbReference>
<dbReference type="PANTHER" id="PTHR30204:SF69">
    <property type="entry name" value="MERR-FAMILY TRANSCRIPTIONAL REGULATOR"/>
    <property type="match status" value="1"/>
</dbReference>
<keyword evidence="1" id="KW-0678">Repressor</keyword>
<keyword evidence="4" id="KW-0804">Transcription</keyword>
<organism evidence="7 8">
    <name type="scientific">Candidatus Enterenecus faecium</name>
    <dbReference type="NCBI Taxonomy" id="2840780"/>
    <lineage>
        <taxon>Bacteria</taxon>
        <taxon>Bacillati</taxon>
        <taxon>Bacillota</taxon>
        <taxon>Clostridia</taxon>
        <taxon>Eubacteriales</taxon>
        <taxon>Candidatus Enterenecus</taxon>
    </lineage>
</organism>
<evidence type="ECO:0000313" key="7">
    <source>
        <dbReference type="EMBL" id="HIQ61719.1"/>
    </source>
</evidence>
<evidence type="ECO:0000256" key="2">
    <source>
        <dbReference type="ARBA" id="ARBA00023015"/>
    </source>
</evidence>
<dbReference type="SMART" id="SM00422">
    <property type="entry name" value="HTH_MERR"/>
    <property type="match status" value="1"/>
</dbReference>
<protein>
    <submittedName>
        <fullName evidence="7">MerR family transcriptional regulator</fullName>
    </submittedName>
</protein>
<dbReference type="InterPro" id="IPR000551">
    <property type="entry name" value="MerR-type_HTH_dom"/>
</dbReference>
<evidence type="ECO:0000259" key="6">
    <source>
        <dbReference type="PROSITE" id="PS50937"/>
    </source>
</evidence>
<evidence type="ECO:0000313" key="8">
    <source>
        <dbReference type="Proteomes" id="UP000886879"/>
    </source>
</evidence>
<keyword evidence="5" id="KW-1133">Transmembrane helix</keyword>
<dbReference type="GO" id="GO:0003677">
    <property type="term" value="F:DNA binding"/>
    <property type="evidence" value="ECO:0007669"/>
    <property type="project" value="UniProtKB-KW"/>
</dbReference>
<dbReference type="Gene3D" id="1.10.1660.10">
    <property type="match status" value="1"/>
</dbReference>
<dbReference type="SUPFAM" id="SSF46955">
    <property type="entry name" value="Putative DNA-binding domain"/>
    <property type="match status" value="1"/>
</dbReference>
<reference evidence="7" key="1">
    <citation type="submission" date="2020-10" db="EMBL/GenBank/DDBJ databases">
        <authorList>
            <person name="Gilroy R."/>
        </authorList>
    </citation>
    <scope>NUCLEOTIDE SEQUENCE</scope>
    <source>
        <strain evidence="7">ChiGjej2B2-12916</strain>
    </source>
</reference>
<accession>A0A9D0YU18</accession>
<comment type="caution">
    <text evidence="7">The sequence shown here is derived from an EMBL/GenBank/DDBJ whole genome shotgun (WGS) entry which is preliminary data.</text>
</comment>
<dbReference type="AlphaFoldDB" id="A0A9D0YU18"/>
<reference evidence="7" key="2">
    <citation type="journal article" date="2021" name="PeerJ">
        <title>Extensive microbial diversity within the chicken gut microbiome revealed by metagenomics and culture.</title>
        <authorList>
            <person name="Gilroy R."/>
            <person name="Ravi A."/>
            <person name="Getino M."/>
            <person name="Pursley I."/>
            <person name="Horton D.L."/>
            <person name="Alikhan N.F."/>
            <person name="Baker D."/>
            <person name="Gharbi K."/>
            <person name="Hall N."/>
            <person name="Watson M."/>
            <person name="Adriaenssens E.M."/>
            <person name="Foster-Nyarko E."/>
            <person name="Jarju S."/>
            <person name="Secka A."/>
            <person name="Antonio M."/>
            <person name="Oren A."/>
            <person name="Chaudhuri R.R."/>
            <person name="La Ragione R."/>
            <person name="Hildebrand F."/>
            <person name="Pallen M.J."/>
        </authorList>
    </citation>
    <scope>NUCLEOTIDE SEQUENCE</scope>
    <source>
        <strain evidence="7">ChiGjej2B2-12916</strain>
    </source>
</reference>
<keyword evidence="5" id="KW-0472">Membrane</keyword>
<dbReference type="Pfam" id="PF13411">
    <property type="entry name" value="MerR_1"/>
    <property type="match status" value="1"/>
</dbReference>
<dbReference type="Proteomes" id="UP000886879">
    <property type="component" value="Unassembled WGS sequence"/>
</dbReference>
<keyword evidence="2" id="KW-0805">Transcription regulation</keyword>
<dbReference type="PANTHER" id="PTHR30204">
    <property type="entry name" value="REDOX-CYCLING DRUG-SENSING TRANSCRIPTIONAL ACTIVATOR SOXR"/>
    <property type="match status" value="1"/>
</dbReference>
<dbReference type="CDD" id="cd00592">
    <property type="entry name" value="HTH_MerR-like"/>
    <property type="match status" value="1"/>
</dbReference>
<keyword evidence="3" id="KW-0238">DNA-binding</keyword>
<evidence type="ECO:0000256" key="4">
    <source>
        <dbReference type="ARBA" id="ARBA00023163"/>
    </source>
</evidence>
<dbReference type="InterPro" id="IPR047057">
    <property type="entry name" value="MerR_fam"/>
</dbReference>
<sequence>MNIKEAEKLTGISKRNIRFYEQKGMLHPARNQDNDYRDYSSQDIERLKLIRALRMVDMPLEEIQKVLDGKMSLEDAATAQERQLRERVQEVQTAIRFCKSLQGLSGDVEVDAILREMDREENRKHLFTQWREDYKKMCKFLQKATFTYIPEGAVTNAREFTQALLDFARENEVDITITKEGMYPEFTLDGVEYTAERLYTQMGRAPVATVRCTAKHPETLEPDLPAGKKRAMKLLHFAWIPLVMILVSVMMVARNGGLPFLATLDGVVLGIVFPLVVGVMLYRSMLFYYNNKNK</sequence>
<gene>
    <name evidence="7" type="ORF">IAD31_09035</name>
</gene>
<keyword evidence="5" id="KW-0812">Transmembrane</keyword>
<dbReference type="PROSITE" id="PS50937">
    <property type="entry name" value="HTH_MERR_2"/>
    <property type="match status" value="1"/>
</dbReference>
<evidence type="ECO:0000256" key="3">
    <source>
        <dbReference type="ARBA" id="ARBA00023125"/>
    </source>
</evidence>
<dbReference type="InterPro" id="IPR009061">
    <property type="entry name" value="DNA-bd_dom_put_sf"/>
</dbReference>
<proteinExistence type="predicted"/>
<feature type="transmembrane region" description="Helical" evidence="5">
    <location>
        <begin position="259"/>
        <end position="282"/>
    </location>
</feature>
<feature type="domain" description="HTH merR-type" evidence="6">
    <location>
        <begin position="1"/>
        <end position="69"/>
    </location>
</feature>
<feature type="transmembrane region" description="Helical" evidence="5">
    <location>
        <begin position="234"/>
        <end position="253"/>
    </location>
</feature>